<protein>
    <recommendedName>
        <fullName evidence="4">Transmembrane protein</fullName>
    </recommendedName>
</protein>
<organism evidence="2 3">
    <name type="scientific">Mycena rosella</name>
    <name type="common">Pink bonnet</name>
    <name type="synonym">Agaricus rosellus</name>
    <dbReference type="NCBI Taxonomy" id="1033263"/>
    <lineage>
        <taxon>Eukaryota</taxon>
        <taxon>Fungi</taxon>
        <taxon>Dikarya</taxon>
        <taxon>Basidiomycota</taxon>
        <taxon>Agaricomycotina</taxon>
        <taxon>Agaricomycetes</taxon>
        <taxon>Agaricomycetidae</taxon>
        <taxon>Agaricales</taxon>
        <taxon>Marasmiineae</taxon>
        <taxon>Mycenaceae</taxon>
        <taxon>Mycena</taxon>
    </lineage>
</organism>
<name>A0AAD7GTJ3_MYCRO</name>
<sequence length="397" mass="42330">MSVIIDDHDVLVQYSPPAGWASFGSSQEYLSTTRTSTTLGSNATFSFEGTSITVFGTVGPGNGSTMSFAIDQTAVGSYDAPALNSAIYHQAFWTSPVLAEGSHSLYIEQDSFNQDSAKKPVIFLDYFLYGATSTSGKTLFVDDNEGRVEYSPGCWDVLDLDQAFNHTAHVSLEANCWVSLTFEGNFVSLYGPVTVGEDGAALNASVTINGGSPVPIPPTTQKPGTTTYNNQLFATSALGLGNHTVVFTALDGQPLYVDYFLFRADSNVPPPASTTSLPPLPSSTLITVQSAQASSQHSNPPLLAALIGGTVGGVVVLALLIAGLLYWRRRERGLNNPSHGIHIDDAQLIDASNPLAVRPFVYWPAEREQLPPTYFAAESSRGSSVSGKFEVPTARWV</sequence>
<reference evidence="2" key="1">
    <citation type="submission" date="2023-03" db="EMBL/GenBank/DDBJ databases">
        <title>Massive genome expansion in bonnet fungi (Mycena s.s.) driven by repeated elements and novel gene families across ecological guilds.</title>
        <authorList>
            <consortium name="Lawrence Berkeley National Laboratory"/>
            <person name="Harder C.B."/>
            <person name="Miyauchi S."/>
            <person name="Viragh M."/>
            <person name="Kuo A."/>
            <person name="Thoen E."/>
            <person name="Andreopoulos B."/>
            <person name="Lu D."/>
            <person name="Skrede I."/>
            <person name="Drula E."/>
            <person name="Henrissat B."/>
            <person name="Morin E."/>
            <person name="Kohler A."/>
            <person name="Barry K."/>
            <person name="LaButti K."/>
            <person name="Morin E."/>
            <person name="Salamov A."/>
            <person name="Lipzen A."/>
            <person name="Mereny Z."/>
            <person name="Hegedus B."/>
            <person name="Baldrian P."/>
            <person name="Stursova M."/>
            <person name="Weitz H."/>
            <person name="Taylor A."/>
            <person name="Grigoriev I.V."/>
            <person name="Nagy L.G."/>
            <person name="Martin F."/>
            <person name="Kauserud H."/>
        </authorList>
    </citation>
    <scope>NUCLEOTIDE SEQUENCE</scope>
    <source>
        <strain evidence="2">CBHHK067</strain>
    </source>
</reference>
<proteinExistence type="predicted"/>
<comment type="caution">
    <text evidence="2">The sequence shown here is derived from an EMBL/GenBank/DDBJ whole genome shotgun (WGS) entry which is preliminary data.</text>
</comment>
<evidence type="ECO:0000313" key="3">
    <source>
        <dbReference type="Proteomes" id="UP001221757"/>
    </source>
</evidence>
<dbReference type="Proteomes" id="UP001221757">
    <property type="component" value="Unassembled WGS sequence"/>
</dbReference>
<feature type="transmembrane region" description="Helical" evidence="1">
    <location>
        <begin position="302"/>
        <end position="327"/>
    </location>
</feature>
<gene>
    <name evidence="2" type="ORF">B0H17DRAFT_1301780</name>
</gene>
<keyword evidence="1" id="KW-0472">Membrane</keyword>
<dbReference type="AlphaFoldDB" id="A0AAD7GTJ3"/>
<keyword evidence="3" id="KW-1185">Reference proteome</keyword>
<keyword evidence="1" id="KW-1133">Transmembrane helix</keyword>
<evidence type="ECO:0008006" key="4">
    <source>
        <dbReference type="Google" id="ProtNLM"/>
    </source>
</evidence>
<evidence type="ECO:0000313" key="2">
    <source>
        <dbReference type="EMBL" id="KAJ7704864.1"/>
    </source>
</evidence>
<dbReference type="EMBL" id="JARKIE010000009">
    <property type="protein sequence ID" value="KAJ7704864.1"/>
    <property type="molecule type" value="Genomic_DNA"/>
</dbReference>
<keyword evidence="1" id="KW-0812">Transmembrane</keyword>
<evidence type="ECO:0000256" key="1">
    <source>
        <dbReference type="SAM" id="Phobius"/>
    </source>
</evidence>
<accession>A0AAD7GTJ3</accession>
<dbReference type="Gene3D" id="2.60.120.260">
    <property type="entry name" value="Galactose-binding domain-like"/>
    <property type="match status" value="2"/>
</dbReference>